<dbReference type="EMBL" id="CM039427">
    <property type="protein sequence ID" value="KAI4354594.1"/>
    <property type="molecule type" value="Genomic_DNA"/>
</dbReference>
<accession>A0ACB9Q2T8</accession>
<name>A0ACB9Q2T8_BAUVA</name>
<reference evidence="1 2" key="1">
    <citation type="journal article" date="2022" name="DNA Res.">
        <title>Chromosomal-level genome assembly of the orchid tree Bauhinia variegata (Leguminosae; Cercidoideae) supports the allotetraploid origin hypothesis of Bauhinia.</title>
        <authorList>
            <person name="Zhong Y."/>
            <person name="Chen Y."/>
            <person name="Zheng D."/>
            <person name="Pang J."/>
            <person name="Liu Y."/>
            <person name="Luo S."/>
            <person name="Meng S."/>
            <person name="Qian L."/>
            <person name="Wei D."/>
            <person name="Dai S."/>
            <person name="Zhou R."/>
        </authorList>
    </citation>
    <scope>NUCLEOTIDE SEQUENCE [LARGE SCALE GENOMIC DNA]</scope>
    <source>
        <strain evidence="1">BV-YZ2020</strain>
    </source>
</reference>
<protein>
    <submittedName>
        <fullName evidence="1">Uncharacterized protein</fullName>
    </submittedName>
</protein>
<evidence type="ECO:0000313" key="1">
    <source>
        <dbReference type="EMBL" id="KAI4354594.1"/>
    </source>
</evidence>
<gene>
    <name evidence="1" type="ORF">L6164_003444</name>
</gene>
<dbReference type="Proteomes" id="UP000828941">
    <property type="component" value="Chromosome 2"/>
</dbReference>
<keyword evidence="2" id="KW-1185">Reference proteome</keyword>
<organism evidence="1 2">
    <name type="scientific">Bauhinia variegata</name>
    <name type="common">Purple orchid tree</name>
    <name type="synonym">Phanera variegata</name>
    <dbReference type="NCBI Taxonomy" id="167791"/>
    <lineage>
        <taxon>Eukaryota</taxon>
        <taxon>Viridiplantae</taxon>
        <taxon>Streptophyta</taxon>
        <taxon>Embryophyta</taxon>
        <taxon>Tracheophyta</taxon>
        <taxon>Spermatophyta</taxon>
        <taxon>Magnoliopsida</taxon>
        <taxon>eudicotyledons</taxon>
        <taxon>Gunneridae</taxon>
        <taxon>Pentapetalae</taxon>
        <taxon>rosids</taxon>
        <taxon>fabids</taxon>
        <taxon>Fabales</taxon>
        <taxon>Fabaceae</taxon>
        <taxon>Cercidoideae</taxon>
        <taxon>Cercideae</taxon>
        <taxon>Bauhiniinae</taxon>
        <taxon>Bauhinia</taxon>
    </lineage>
</organism>
<comment type="caution">
    <text evidence="1">The sequence shown here is derived from an EMBL/GenBank/DDBJ whole genome shotgun (WGS) entry which is preliminary data.</text>
</comment>
<evidence type="ECO:0000313" key="2">
    <source>
        <dbReference type="Proteomes" id="UP000828941"/>
    </source>
</evidence>
<proteinExistence type="predicted"/>
<sequence>MAPHDTVDNVYNSTVAGRLGRRRIPINESFYWGHKAVVLFPCWPGDNAGMYALSLIFVFVMAMLVEWLSFTNVVKLKPGSNDVVASVAKTALYGVRTALSYMVMLAVMSFNGGVFLVAIGGHVIGFLVFGTRAIRNKAVGSDHGKPSELPQLKL</sequence>